<name>A0A1C2G2A4_9GAMM</name>
<organism evidence="2 3">
    <name type="scientific">Acidiferrobacter thiooxydans</name>
    <dbReference type="NCBI Taxonomy" id="163359"/>
    <lineage>
        <taxon>Bacteria</taxon>
        <taxon>Pseudomonadati</taxon>
        <taxon>Pseudomonadota</taxon>
        <taxon>Gammaproteobacteria</taxon>
        <taxon>Acidiferrobacterales</taxon>
        <taxon>Acidiferrobacteraceae</taxon>
        <taxon>Acidiferrobacter</taxon>
    </lineage>
</organism>
<evidence type="ECO:0000313" key="3">
    <source>
        <dbReference type="Proteomes" id="UP000253250"/>
    </source>
</evidence>
<accession>A0A1C2G2A4</accession>
<dbReference type="Proteomes" id="UP000253250">
    <property type="component" value="Unassembled WGS sequence"/>
</dbReference>
<dbReference type="InterPro" id="IPR029060">
    <property type="entry name" value="PIN-like_dom_sf"/>
</dbReference>
<dbReference type="RefSeq" id="WP_065969886.1">
    <property type="nucleotide sequence ID" value="NZ_CP080624.1"/>
</dbReference>
<protein>
    <submittedName>
        <fullName evidence="2">PIN domain-containing protein</fullName>
    </submittedName>
</protein>
<reference evidence="2 3" key="1">
    <citation type="submission" date="2018-02" db="EMBL/GenBank/DDBJ databases">
        <title>Insights into the biology of acidophilic members of the Acidiferrobacteraceae family derived from comparative genomic analyses.</title>
        <authorList>
            <person name="Issotta F."/>
            <person name="Thyssen C."/>
            <person name="Mena C."/>
            <person name="Moya A."/>
            <person name="Bellenberg S."/>
            <person name="Sproer C."/>
            <person name="Covarrubias P.C."/>
            <person name="Sand W."/>
            <person name="Quatrini R."/>
            <person name="Vera M."/>
        </authorList>
    </citation>
    <scope>NUCLEOTIDE SEQUENCE [LARGE SCALE GENOMIC DNA]</scope>
    <source>
        <strain evidence="3">m-1</strain>
    </source>
</reference>
<dbReference type="Pfam" id="PF01850">
    <property type="entry name" value="PIN"/>
    <property type="match status" value="1"/>
</dbReference>
<evidence type="ECO:0000313" key="2">
    <source>
        <dbReference type="EMBL" id="RCN55732.1"/>
    </source>
</evidence>
<dbReference type="SUPFAM" id="SSF88723">
    <property type="entry name" value="PIN domain-like"/>
    <property type="match status" value="1"/>
</dbReference>
<comment type="caution">
    <text evidence="2">The sequence shown here is derived from an EMBL/GenBank/DDBJ whole genome shotgun (WGS) entry which is preliminary data.</text>
</comment>
<dbReference type="Gene3D" id="3.40.50.1010">
    <property type="entry name" value="5'-nuclease"/>
    <property type="match status" value="1"/>
</dbReference>
<dbReference type="AlphaFoldDB" id="A0A1C2G2A4"/>
<evidence type="ECO:0000259" key="1">
    <source>
        <dbReference type="Pfam" id="PF01850"/>
    </source>
</evidence>
<gene>
    <name evidence="2" type="ORF">C4900_07350</name>
</gene>
<feature type="domain" description="PIN" evidence="1">
    <location>
        <begin position="4"/>
        <end position="117"/>
    </location>
</feature>
<keyword evidence="3" id="KW-1185">Reference proteome</keyword>
<dbReference type="CDD" id="cd09874">
    <property type="entry name" value="PIN_MT3492-like"/>
    <property type="match status" value="1"/>
</dbReference>
<dbReference type="EMBL" id="PSYR01000002">
    <property type="protein sequence ID" value="RCN55732.1"/>
    <property type="molecule type" value="Genomic_DNA"/>
</dbReference>
<proteinExistence type="predicted"/>
<sequence length="130" mass="14209">MPEESSDAVEAFLRDGEDELATSQWTRVELASLVSRRVRMGEFDEVQAEAIRKTFEQLLVQSFVLLAPSVGDFVTAAQLLTPADTGIRAGDALHLAIATNHGAKRVYTLDRGLLKAGEQLKVPVSSGIRW</sequence>
<dbReference type="OrthoDB" id="557780at2"/>
<dbReference type="InterPro" id="IPR002716">
    <property type="entry name" value="PIN_dom"/>
</dbReference>